<dbReference type="Pfam" id="PF13505">
    <property type="entry name" value="OMP_b-brl"/>
    <property type="match status" value="1"/>
</dbReference>
<dbReference type="InterPro" id="IPR027385">
    <property type="entry name" value="Beta-barrel_OMP"/>
</dbReference>
<protein>
    <submittedName>
        <fullName evidence="3">Porin family protein</fullName>
    </submittedName>
</protein>
<dbReference type="PROSITE" id="PS00695">
    <property type="entry name" value="ENT_VIR_OMP_2"/>
    <property type="match status" value="1"/>
</dbReference>
<evidence type="ECO:0000259" key="2">
    <source>
        <dbReference type="Pfam" id="PF13505"/>
    </source>
</evidence>
<evidence type="ECO:0000256" key="1">
    <source>
        <dbReference type="ARBA" id="ARBA00022729"/>
    </source>
</evidence>
<sequence length="170" mass="18450">MRKLFVLLIITVFTFVNISAQETRFGLKAGADFASLKVKFEGDNLSTSETGFYIGAFAEIAVSDSFKFQPEVLFVTVEDLGQIAIPLMAKFPISGEFDILAGPSLGILLDSEEGMKSFNFGLEAGAAYDITDNFFVEARYNLGLANLLEDAPSGYSVKLSGFFAGLGYKF</sequence>
<keyword evidence="1" id="KW-0732">Signal</keyword>
<feature type="domain" description="Outer membrane protein beta-barrel" evidence="2">
    <location>
        <begin position="9"/>
        <end position="170"/>
    </location>
</feature>
<dbReference type="InterPro" id="IPR011250">
    <property type="entry name" value="OMP/PagP_B-barrel"/>
</dbReference>
<dbReference type="InterPro" id="IPR000758">
    <property type="entry name" value="Enterovir_OMP"/>
</dbReference>
<proteinExistence type="predicted"/>
<name>A0ABV9N0Q0_9FLAO</name>
<evidence type="ECO:0000313" key="3">
    <source>
        <dbReference type="EMBL" id="MFC4721847.1"/>
    </source>
</evidence>
<evidence type="ECO:0000313" key="4">
    <source>
        <dbReference type="Proteomes" id="UP001595953"/>
    </source>
</evidence>
<dbReference type="EMBL" id="JBHSGP010000008">
    <property type="protein sequence ID" value="MFC4721847.1"/>
    <property type="molecule type" value="Genomic_DNA"/>
</dbReference>
<dbReference type="Gene3D" id="2.40.160.20">
    <property type="match status" value="1"/>
</dbReference>
<dbReference type="Proteomes" id="UP001595953">
    <property type="component" value="Unassembled WGS sequence"/>
</dbReference>
<dbReference type="RefSeq" id="WP_387961844.1">
    <property type="nucleotide sequence ID" value="NZ_JBHSGP010000008.1"/>
</dbReference>
<keyword evidence="4" id="KW-1185">Reference proteome</keyword>
<comment type="caution">
    <text evidence="3">The sequence shown here is derived from an EMBL/GenBank/DDBJ whole genome shotgun (WGS) entry which is preliminary data.</text>
</comment>
<organism evidence="3 4">
    <name type="scientific">Geojedonia litorea</name>
    <dbReference type="NCBI Taxonomy" id="1268269"/>
    <lineage>
        <taxon>Bacteria</taxon>
        <taxon>Pseudomonadati</taxon>
        <taxon>Bacteroidota</taxon>
        <taxon>Flavobacteriia</taxon>
        <taxon>Flavobacteriales</taxon>
        <taxon>Flavobacteriaceae</taxon>
        <taxon>Geojedonia</taxon>
    </lineage>
</organism>
<reference evidence="4" key="1">
    <citation type="journal article" date="2019" name="Int. J. Syst. Evol. Microbiol.">
        <title>The Global Catalogue of Microorganisms (GCM) 10K type strain sequencing project: providing services to taxonomists for standard genome sequencing and annotation.</title>
        <authorList>
            <consortium name="The Broad Institute Genomics Platform"/>
            <consortium name="The Broad Institute Genome Sequencing Center for Infectious Disease"/>
            <person name="Wu L."/>
            <person name="Ma J."/>
        </authorList>
    </citation>
    <scope>NUCLEOTIDE SEQUENCE [LARGE SCALE GENOMIC DNA]</scope>
    <source>
        <strain evidence="4">CCUG 63682</strain>
    </source>
</reference>
<gene>
    <name evidence="3" type="ORF">ACFO5O_05925</name>
</gene>
<accession>A0ABV9N0Q0</accession>
<dbReference type="SUPFAM" id="SSF56925">
    <property type="entry name" value="OMPA-like"/>
    <property type="match status" value="1"/>
</dbReference>